<dbReference type="Gene3D" id="3.60.10.10">
    <property type="entry name" value="Endonuclease/exonuclease/phosphatase"/>
    <property type="match status" value="1"/>
</dbReference>
<keyword evidence="3" id="KW-1185">Reference proteome</keyword>
<protein>
    <recommendedName>
        <fullName evidence="1">Endonuclease/exonuclease/phosphatase domain-containing protein</fullName>
    </recommendedName>
</protein>
<reference evidence="2 3" key="1">
    <citation type="submission" date="2024-05" db="EMBL/GenBank/DDBJ databases">
        <authorList>
            <person name="Wallberg A."/>
        </authorList>
    </citation>
    <scope>NUCLEOTIDE SEQUENCE [LARGE SCALE GENOMIC DNA]</scope>
</reference>
<dbReference type="PANTHER" id="PTHR33395:SF22">
    <property type="entry name" value="REVERSE TRANSCRIPTASE DOMAIN-CONTAINING PROTEIN"/>
    <property type="match status" value="1"/>
</dbReference>
<dbReference type="Proteomes" id="UP001497623">
    <property type="component" value="Unassembled WGS sequence"/>
</dbReference>
<evidence type="ECO:0000313" key="2">
    <source>
        <dbReference type="EMBL" id="CAL4193260.1"/>
    </source>
</evidence>
<accession>A0AAV2SFS7</accession>
<evidence type="ECO:0000313" key="3">
    <source>
        <dbReference type="Proteomes" id="UP001497623"/>
    </source>
</evidence>
<dbReference type="GO" id="GO:0007508">
    <property type="term" value="P:larval heart development"/>
    <property type="evidence" value="ECO:0007669"/>
    <property type="project" value="TreeGrafter"/>
</dbReference>
<dbReference type="SUPFAM" id="SSF56219">
    <property type="entry name" value="DNase I-like"/>
    <property type="match status" value="1"/>
</dbReference>
<dbReference type="PANTHER" id="PTHR33395">
    <property type="entry name" value="TRANSCRIPTASE, PUTATIVE-RELATED-RELATED"/>
    <property type="match status" value="1"/>
</dbReference>
<name>A0AAV2SFS7_MEGNR</name>
<comment type="caution">
    <text evidence="2">The sequence shown here is derived from an EMBL/GenBank/DDBJ whole genome shotgun (WGS) entry which is preliminary data.</text>
</comment>
<dbReference type="InterPro" id="IPR005135">
    <property type="entry name" value="Endo/exonuclease/phosphatase"/>
</dbReference>
<feature type="domain" description="Endonuclease/exonuclease/phosphatase" evidence="1">
    <location>
        <begin position="14"/>
        <end position="147"/>
    </location>
</feature>
<dbReference type="GO" id="GO:0003824">
    <property type="term" value="F:catalytic activity"/>
    <property type="evidence" value="ECO:0007669"/>
    <property type="project" value="InterPro"/>
</dbReference>
<dbReference type="EMBL" id="CAXKWB010069763">
    <property type="protein sequence ID" value="CAL4193260.1"/>
    <property type="molecule type" value="Genomic_DNA"/>
</dbReference>
<gene>
    <name evidence="2" type="ORF">MNOR_LOCUS36842</name>
</gene>
<sequence length="240" mass="28105">MVAVNILSLNTINIVVYRPPHTKSEDFYYILNKVEEFFIGMENPNPTILMTGDFNFPFLKWKCNSLDSFNGCMSEYDVNINASVDEKMQFERLSRLAEQYNLIQTIEGPTREEKGKRSTLDLIYTNDIGNFKEIGVYTSCMSDHHIIEITTAYNPKLKRSKDDSNGSTSILRNLNFYDEKINWTYINKRIKEIMWPAMLENNTMLELFVIFMQLLISICEEAIPKKKKMKGKKQPIEYQK</sequence>
<proteinExistence type="predicted"/>
<evidence type="ECO:0000259" key="1">
    <source>
        <dbReference type="Pfam" id="PF14529"/>
    </source>
</evidence>
<dbReference type="GO" id="GO:0031012">
    <property type="term" value="C:extracellular matrix"/>
    <property type="evidence" value="ECO:0007669"/>
    <property type="project" value="TreeGrafter"/>
</dbReference>
<dbReference type="Pfam" id="PF14529">
    <property type="entry name" value="Exo_endo_phos_2"/>
    <property type="match status" value="1"/>
</dbReference>
<dbReference type="AlphaFoldDB" id="A0AAV2SFS7"/>
<dbReference type="GO" id="GO:0061343">
    <property type="term" value="P:cell adhesion involved in heart morphogenesis"/>
    <property type="evidence" value="ECO:0007669"/>
    <property type="project" value="TreeGrafter"/>
</dbReference>
<dbReference type="InterPro" id="IPR036691">
    <property type="entry name" value="Endo/exonu/phosph_ase_sf"/>
</dbReference>
<organism evidence="2 3">
    <name type="scientific">Meganyctiphanes norvegica</name>
    <name type="common">Northern krill</name>
    <name type="synonym">Thysanopoda norvegica</name>
    <dbReference type="NCBI Taxonomy" id="48144"/>
    <lineage>
        <taxon>Eukaryota</taxon>
        <taxon>Metazoa</taxon>
        <taxon>Ecdysozoa</taxon>
        <taxon>Arthropoda</taxon>
        <taxon>Crustacea</taxon>
        <taxon>Multicrustacea</taxon>
        <taxon>Malacostraca</taxon>
        <taxon>Eumalacostraca</taxon>
        <taxon>Eucarida</taxon>
        <taxon>Euphausiacea</taxon>
        <taxon>Euphausiidae</taxon>
        <taxon>Meganyctiphanes</taxon>
    </lineage>
</organism>